<reference evidence="2 3" key="1">
    <citation type="journal article" date="2019" name="Nat. Ecol. Evol.">
        <title>Megaphylogeny resolves global patterns of mushroom evolution.</title>
        <authorList>
            <person name="Varga T."/>
            <person name="Krizsan K."/>
            <person name="Foldi C."/>
            <person name="Dima B."/>
            <person name="Sanchez-Garcia M."/>
            <person name="Sanchez-Ramirez S."/>
            <person name="Szollosi G.J."/>
            <person name="Szarkandi J.G."/>
            <person name="Papp V."/>
            <person name="Albert L."/>
            <person name="Andreopoulos W."/>
            <person name="Angelini C."/>
            <person name="Antonin V."/>
            <person name="Barry K.W."/>
            <person name="Bougher N.L."/>
            <person name="Buchanan P."/>
            <person name="Buyck B."/>
            <person name="Bense V."/>
            <person name="Catcheside P."/>
            <person name="Chovatia M."/>
            <person name="Cooper J."/>
            <person name="Damon W."/>
            <person name="Desjardin D."/>
            <person name="Finy P."/>
            <person name="Geml J."/>
            <person name="Haridas S."/>
            <person name="Hughes K."/>
            <person name="Justo A."/>
            <person name="Karasinski D."/>
            <person name="Kautmanova I."/>
            <person name="Kiss B."/>
            <person name="Kocsube S."/>
            <person name="Kotiranta H."/>
            <person name="LaButti K.M."/>
            <person name="Lechner B.E."/>
            <person name="Liimatainen K."/>
            <person name="Lipzen A."/>
            <person name="Lukacs Z."/>
            <person name="Mihaltcheva S."/>
            <person name="Morgado L.N."/>
            <person name="Niskanen T."/>
            <person name="Noordeloos M.E."/>
            <person name="Ohm R.A."/>
            <person name="Ortiz-Santana B."/>
            <person name="Ovrebo C."/>
            <person name="Racz N."/>
            <person name="Riley R."/>
            <person name="Savchenko A."/>
            <person name="Shiryaev A."/>
            <person name="Soop K."/>
            <person name="Spirin V."/>
            <person name="Szebenyi C."/>
            <person name="Tomsovsky M."/>
            <person name="Tulloss R.E."/>
            <person name="Uehling J."/>
            <person name="Grigoriev I.V."/>
            <person name="Vagvolgyi C."/>
            <person name="Papp T."/>
            <person name="Martin F.M."/>
            <person name="Miettinen O."/>
            <person name="Hibbett D.S."/>
            <person name="Nagy L.G."/>
        </authorList>
    </citation>
    <scope>NUCLEOTIDE SEQUENCE [LARGE SCALE GENOMIC DNA]</scope>
    <source>
        <strain evidence="2 3">OMC1185</strain>
    </source>
</reference>
<feature type="compositionally biased region" description="Polar residues" evidence="1">
    <location>
        <begin position="33"/>
        <end position="42"/>
    </location>
</feature>
<accession>A0A5C3NUV8</accession>
<protein>
    <submittedName>
        <fullName evidence="2">Uncharacterized protein</fullName>
    </submittedName>
</protein>
<organism evidence="2 3">
    <name type="scientific">Heliocybe sulcata</name>
    <dbReference type="NCBI Taxonomy" id="5364"/>
    <lineage>
        <taxon>Eukaryota</taxon>
        <taxon>Fungi</taxon>
        <taxon>Dikarya</taxon>
        <taxon>Basidiomycota</taxon>
        <taxon>Agaricomycotina</taxon>
        <taxon>Agaricomycetes</taxon>
        <taxon>Gloeophyllales</taxon>
        <taxon>Gloeophyllaceae</taxon>
        <taxon>Heliocybe</taxon>
    </lineage>
</organism>
<gene>
    <name evidence="2" type="ORF">OE88DRAFT_147032</name>
</gene>
<dbReference type="AlphaFoldDB" id="A0A5C3NUV8"/>
<evidence type="ECO:0000256" key="1">
    <source>
        <dbReference type="SAM" id="MobiDB-lite"/>
    </source>
</evidence>
<proteinExistence type="predicted"/>
<keyword evidence="3" id="KW-1185">Reference proteome</keyword>
<dbReference type="EMBL" id="ML213503">
    <property type="protein sequence ID" value="TFK57541.1"/>
    <property type="molecule type" value="Genomic_DNA"/>
</dbReference>
<sequence length="73" mass="8167">MRHSPAWSDSVAMKPLWSTARPPAQPLRRKGPRTNNPPQYQRITVDPSSILIHLNTDLLAKSKHTPTGMALKT</sequence>
<evidence type="ECO:0000313" key="3">
    <source>
        <dbReference type="Proteomes" id="UP000305948"/>
    </source>
</evidence>
<evidence type="ECO:0000313" key="2">
    <source>
        <dbReference type="EMBL" id="TFK57541.1"/>
    </source>
</evidence>
<dbReference type="Proteomes" id="UP000305948">
    <property type="component" value="Unassembled WGS sequence"/>
</dbReference>
<name>A0A5C3NUV8_9AGAM</name>
<feature type="region of interest" description="Disordered" evidence="1">
    <location>
        <begin position="1"/>
        <end position="42"/>
    </location>
</feature>